<accession>A0A9P0ALC6</accession>
<comment type="similarity">
    <text evidence="1 8">Belongs to the fructosamine kinase family.</text>
</comment>
<dbReference type="AlphaFoldDB" id="A0A9P0ALC6"/>
<dbReference type="SUPFAM" id="SSF56112">
    <property type="entry name" value="Protein kinase-like (PK-like)"/>
    <property type="match status" value="1"/>
</dbReference>
<evidence type="ECO:0000256" key="6">
    <source>
        <dbReference type="ARBA" id="ARBA00022840"/>
    </source>
</evidence>
<dbReference type="PROSITE" id="PS51257">
    <property type="entry name" value="PROKAR_LIPOPROTEIN"/>
    <property type="match status" value="1"/>
</dbReference>
<dbReference type="GO" id="GO:0005737">
    <property type="term" value="C:cytoplasm"/>
    <property type="evidence" value="ECO:0007669"/>
    <property type="project" value="UniProtKB-ARBA"/>
</dbReference>
<keyword evidence="6" id="KW-0067">ATP-binding</keyword>
<dbReference type="Proteomes" id="UP001152759">
    <property type="component" value="Chromosome 8"/>
</dbReference>
<dbReference type="GO" id="GO:0005524">
    <property type="term" value="F:ATP binding"/>
    <property type="evidence" value="ECO:0007669"/>
    <property type="project" value="UniProtKB-KW"/>
</dbReference>
<organism evidence="9 10">
    <name type="scientific">Bemisia tabaci</name>
    <name type="common">Sweetpotato whitefly</name>
    <name type="synonym">Aleurodes tabaci</name>
    <dbReference type="NCBI Taxonomy" id="7038"/>
    <lineage>
        <taxon>Eukaryota</taxon>
        <taxon>Metazoa</taxon>
        <taxon>Ecdysozoa</taxon>
        <taxon>Arthropoda</taxon>
        <taxon>Hexapoda</taxon>
        <taxon>Insecta</taxon>
        <taxon>Pterygota</taxon>
        <taxon>Neoptera</taxon>
        <taxon>Paraneoptera</taxon>
        <taxon>Hemiptera</taxon>
        <taxon>Sternorrhyncha</taxon>
        <taxon>Aleyrodoidea</taxon>
        <taxon>Aleyrodidae</taxon>
        <taxon>Aleyrodinae</taxon>
        <taxon>Bemisia</taxon>
    </lineage>
</organism>
<dbReference type="GO" id="GO:0016301">
    <property type="term" value="F:kinase activity"/>
    <property type="evidence" value="ECO:0007669"/>
    <property type="project" value="UniProtKB-UniRule"/>
</dbReference>
<dbReference type="Pfam" id="PF03881">
    <property type="entry name" value="Fructosamin_kin"/>
    <property type="match status" value="1"/>
</dbReference>
<sequence length="307" mass="34946">MPSKVELQKAIQKALGTNTFHPTGASGGGCINEGSVYETDDGLVYVKTNDRWLSKEVFDGEMAGLMEIASTGTIRVPEPKIVVQSPKGNDSALVMEYIDMSSCRNQNTLGTHLARMHLHNLGRKDEMDYVTRFGFHIDTSCGFNKQPNDWNRDWVTFFTTERLGHQFFLLQKEGLGGDAEYELWYELKHRIPYFFAGISEIIPALLHGDLWSGNVAQTNDSQKVPVIFDPACFYGHHEYDLGITDMFGGFNSSFYDAYHAVIPKEPGFENRHKLYQLFHYLNHWNHFGSGYKDQSIRLTKELIKAVK</sequence>
<dbReference type="Gene3D" id="3.30.200.20">
    <property type="entry name" value="Phosphorylase Kinase, domain 1"/>
    <property type="match status" value="1"/>
</dbReference>
<gene>
    <name evidence="9" type="ORF">BEMITA_LOCUS12393</name>
</gene>
<proteinExistence type="inferred from homology"/>
<name>A0A9P0ALC6_BEMTA</name>
<dbReference type="InterPro" id="IPR016477">
    <property type="entry name" value="Fructo-/Ketosamine-3-kinase"/>
</dbReference>
<dbReference type="FunFam" id="3.30.200.20:FF:000264">
    <property type="entry name" value="Protein-ribulosamine 3-kinase, chloroplastic"/>
    <property type="match status" value="1"/>
</dbReference>
<keyword evidence="4" id="KW-0547">Nucleotide-binding</keyword>
<evidence type="ECO:0000256" key="7">
    <source>
        <dbReference type="ARBA" id="ARBA00048655"/>
    </source>
</evidence>
<dbReference type="InterPro" id="IPR011009">
    <property type="entry name" value="Kinase-like_dom_sf"/>
</dbReference>
<dbReference type="PANTHER" id="PTHR12149:SF8">
    <property type="entry name" value="PROTEIN-RIBULOSAMINE 3-KINASE"/>
    <property type="match status" value="1"/>
</dbReference>
<dbReference type="EC" id="2.7.1.172" evidence="2"/>
<comment type="catalytic activity">
    <reaction evidence="7">
        <text>N(6)-D-ribulosyl-L-lysyl-[protein] + ATP = N(6)-(3-O-phospho-D-ribulosyl)-L-lysyl-[protein] + ADP + H(+)</text>
        <dbReference type="Rhea" id="RHEA:48432"/>
        <dbReference type="Rhea" id="RHEA-COMP:12103"/>
        <dbReference type="Rhea" id="RHEA-COMP:12104"/>
        <dbReference type="ChEBI" id="CHEBI:15378"/>
        <dbReference type="ChEBI" id="CHEBI:30616"/>
        <dbReference type="ChEBI" id="CHEBI:90418"/>
        <dbReference type="ChEBI" id="CHEBI:90420"/>
        <dbReference type="ChEBI" id="CHEBI:456216"/>
        <dbReference type="EC" id="2.7.1.172"/>
    </reaction>
    <physiologicalReaction direction="left-to-right" evidence="7">
        <dbReference type="Rhea" id="RHEA:48433"/>
    </physiologicalReaction>
</comment>
<dbReference type="GO" id="GO:0102193">
    <property type="term" value="F:protein-ribulosamine 3-kinase activity"/>
    <property type="evidence" value="ECO:0007669"/>
    <property type="project" value="UniProtKB-EC"/>
</dbReference>
<evidence type="ECO:0000256" key="3">
    <source>
        <dbReference type="ARBA" id="ARBA00022679"/>
    </source>
</evidence>
<evidence type="ECO:0000256" key="1">
    <source>
        <dbReference type="ARBA" id="ARBA00009460"/>
    </source>
</evidence>
<evidence type="ECO:0000313" key="9">
    <source>
        <dbReference type="EMBL" id="CAH0394051.1"/>
    </source>
</evidence>
<evidence type="ECO:0000256" key="4">
    <source>
        <dbReference type="ARBA" id="ARBA00022741"/>
    </source>
</evidence>
<evidence type="ECO:0000256" key="8">
    <source>
        <dbReference type="PIRNR" id="PIRNR006221"/>
    </source>
</evidence>
<dbReference type="PIRSF" id="PIRSF006221">
    <property type="entry name" value="Ketosamine-3-kinase"/>
    <property type="match status" value="1"/>
</dbReference>
<dbReference type="KEGG" id="btab:109032778"/>
<dbReference type="Gene3D" id="3.90.1200.10">
    <property type="match status" value="1"/>
</dbReference>
<reference evidence="9" key="1">
    <citation type="submission" date="2021-12" db="EMBL/GenBank/DDBJ databases">
        <authorList>
            <person name="King R."/>
        </authorList>
    </citation>
    <scope>NUCLEOTIDE SEQUENCE</scope>
</reference>
<evidence type="ECO:0000256" key="2">
    <source>
        <dbReference type="ARBA" id="ARBA00011961"/>
    </source>
</evidence>
<dbReference type="PANTHER" id="PTHR12149">
    <property type="entry name" value="FRUCTOSAMINE 3 KINASE-RELATED PROTEIN"/>
    <property type="match status" value="1"/>
</dbReference>
<keyword evidence="10" id="KW-1185">Reference proteome</keyword>
<protein>
    <recommendedName>
        <fullName evidence="2">protein-ribulosamine 3-kinase</fullName>
        <ecNumber evidence="2">2.7.1.172</ecNumber>
    </recommendedName>
</protein>
<evidence type="ECO:0000256" key="5">
    <source>
        <dbReference type="ARBA" id="ARBA00022777"/>
    </source>
</evidence>
<evidence type="ECO:0000313" key="10">
    <source>
        <dbReference type="Proteomes" id="UP001152759"/>
    </source>
</evidence>
<dbReference type="EMBL" id="OU963869">
    <property type="protein sequence ID" value="CAH0394051.1"/>
    <property type="molecule type" value="Genomic_DNA"/>
</dbReference>
<keyword evidence="5 8" id="KW-0418">Kinase</keyword>
<keyword evidence="3 8" id="KW-0808">Transferase</keyword>